<organism evidence="1">
    <name type="scientific">Siphoviridae sp. ct6bU4</name>
    <dbReference type="NCBI Taxonomy" id="2825344"/>
    <lineage>
        <taxon>Viruses</taxon>
        <taxon>Duplodnaviria</taxon>
        <taxon>Heunggongvirae</taxon>
        <taxon>Uroviricota</taxon>
        <taxon>Caudoviricetes</taxon>
    </lineage>
</organism>
<sequence length="33" mass="3675">MLFWHLACLLCGVCQLHCYQSSMLGVVCCEQVG</sequence>
<dbReference type="EMBL" id="BK016234">
    <property type="protein sequence ID" value="DAG03719.1"/>
    <property type="molecule type" value="Genomic_DNA"/>
</dbReference>
<reference evidence="1" key="1">
    <citation type="journal article" date="2021" name="Proc. Natl. Acad. Sci. U.S.A.">
        <title>A Catalog of Tens of Thousands of Viruses from Human Metagenomes Reveals Hidden Associations with Chronic Diseases.</title>
        <authorList>
            <person name="Tisza M.J."/>
            <person name="Buck C.B."/>
        </authorList>
    </citation>
    <scope>NUCLEOTIDE SEQUENCE</scope>
    <source>
        <strain evidence="1">Ct6bU4</strain>
    </source>
</reference>
<accession>A0A8S5VAU0</accession>
<protein>
    <submittedName>
        <fullName evidence="1">Nitrous oxide-stimulated promoter</fullName>
    </submittedName>
</protein>
<proteinExistence type="predicted"/>
<name>A0A8S5VAU0_9CAUD</name>
<evidence type="ECO:0000313" key="1">
    <source>
        <dbReference type="EMBL" id="DAG03719.1"/>
    </source>
</evidence>